<dbReference type="Gene3D" id="3.40.50.1220">
    <property type="entry name" value="TPP-binding domain"/>
    <property type="match status" value="1"/>
</dbReference>
<dbReference type="PANTHER" id="PTHR43153">
    <property type="entry name" value="ELECTRON TRANSFER FLAVOPROTEIN ALPHA"/>
    <property type="match status" value="1"/>
</dbReference>
<feature type="binding site" evidence="3">
    <location>
        <begin position="264"/>
        <end position="269"/>
    </location>
    <ligand>
        <name>FAD</name>
        <dbReference type="ChEBI" id="CHEBI:57692"/>
    </ligand>
</feature>
<evidence type="ECO:0000256" key="3">
    <source>
        <dbReference type="PIRSR" id="PIRSR000089-1"/>
    </source>
</evidence>
<dbReference type="PIRSF" id="PIRSF000089">
    <property type="entry name" value="Electra_flavoP_a"/>
    <property type="match status" value="1"/>
</dbReference>
<dbReference type="EMBL" id="CP045798">
    <property type="protein sequence ID" value="QNB46258.1"/>
    <property type="molecule type" value="Genomic_DNA"/>
</dbReference>
<evidence type="ECO:0000256" key="2">
    <source>
        <dbReference type="ARBA" id="ARBA00022630"/>
    </source>
</evidence>
<feature type="binding site" evidence="3">
    <location>
        <begin position="250"/>
        <end position="251"/>
    </location>
    <ligand>
        <name>FAD</name>
        <dbReference type="ChEBI" id="CHEBI:57692"/>
    </ligand>
</feature>
<sequence>MNLKDYQGIWVIAEQMAGCLNSVSFELLGKAQELKKQLQTPEPVTAVLVGKDVEELAPELGAYGAEEIIVVDHPGLELYQNQTYAEVLADLIKEKKPSILLMGATGIGQDLAPILGVKVNTGVAAHCVDLRINQDNNLVAVVPAFGGKVLGDILCPKHRPQMATLKPGVLGKPVRNNQALYTITKYDPAESLKKDAGRVKALGIYRQEVKGVPLEEAEIVVAGGWGMGSKENWQLLEELASLLGGAVGCTRPPVDEKWVEGEHQMIGTSGKTVRPKVYIGAAISGATHHVCGMKDSGLIISINKDPKAPIFEVSDIRIVGDAKTILSKLIEEIKKIRGNVN</sequence>
<feature type="domain" description="Electron transfer flavoprotein alpha/beta-subunit N-terminal" evidence="4">
    <location>
        <begin position="9"/>
        <end position="196"/>
    </location>
</feature>
<reference evidence="5 6" key="1">
    <citation type="journal article" date="2019" name="Front. Microbiol.">
        <title>Thermoanaerosceptrum fracticalcis gen. nov. sp. nov., a Novel Fumarate-Fermenting Microorganism From a Deep Fractured Carbonate Aquifer of the US Great Basin.</title>
        <authorList>
            <person name="Hamilton-Brehm S.D."/>
            <person name="Stewart L.E."/>
            <person name="Zavarin M."/>
            <person name="Caldwell M."/>
            <person name="Lawson P.A."/>
            <person name="Onstott T.C."/>
            <person name="Grzymski J."/>
            <person name="Neveux I."/>
            <person name="Lollar B.S."/>
            <person name="Russell C.E."/>
            <person name="Moser D.P."/>
        </authorList>
    </citation>
    <scope>NUCLEOTIDE SEQUENCE [LARGE SCALE GENOMIC DNA]</scope>
    <source>
        <strain evidence="5 6">DRI-13</strain>
    </source>
</reference>
<keyword evidence="6" id="KW-1185">Reference proteome</keyword>
<protein>
    <submittedName>
        <fullName evidence="5">Electron transfer flavoprotein subunit alpha/FixB family protein</fullName>
    </submittedName>
</protein>
<dbReference type="CDD" id="cd01715">
    <property type="entry name" value="ETF_alpha"/>
    <property type="match status" value="1"/>
</dbReference>
<evidence type="ECO:0000313" key="5">
    <source>
        <dbReference type="EMBL" id="QNB46258.1"/>
    </source>
</evidence>
<dbReference type="GO" id="GO:0033539">
    <property type="term" value="P:fatty acid beta-oxidation using acyl-CoA dehydrogenase"/>
    <property type="evidence" value="ECO:0007669"/>
    <property type="project" value="TreeGrafter"/>
</dbReference>
<dbReference type="SMART" id="SM00893">
    <property type="entry name" value="ETF"/>
    <property type="match status" value="1"/>
</dbReference>
<dbReference type="AlphaFoldDB" id="A0A7G6E2F4"/>
<dbReference type="InterPro" id="IPR029035">
    <property type="entry name" value="DHS-like_NAD/FAD-binding_dom"/>
</dbReference>
<dbReference type="KEGG" id="tfr:BR63_07990"/>
<accession>A0A7G6E2F4</accession>
<dbReference type="SUPFAM" id="SSF52402">
    <property type="entry name" value="Adenine nucleotide alpha hydrolases-like"/>
    <property type="match status" value="1"/>
</dbReference>
<dbReference type="InterPro" id="IPR033947">
    <property type="entry name" value="ETF_alpha_N"/>
</dbReference>
<dbReference type="PANTHER" id="PTHR43153:SF1">
    <property type="entry name" value="ELECTRON TRANSFER FLAVOPROTEIN SUBUNIT ALPHA, MITOCHONDRIAL"/>
    <property type="match status" value="1"/>
</dbReference>
<dbReference type="GO" id="GO:0009055">
    <property type="term" value="F:electron transfer activity"/>
    <property type="evidence" value="ECO:0007669"/>
    <property type="project" value="InterPro"/>
</dbReference>
<dbReference type="OrthoDB" id="9770286at2"/>
<evidence type="ECO:0000256" key="1">
    <source>
        <dbReference type="ARBA" id="ARBA00005817"/>
    </source>
</evidence>
<comment type="cofactor">
    <cofactor evidence="3">
        <name>FAD</name>
        <dbReference type="ChEBI" id="CHEBI:57692"/>
    </cofactor>
    <text evidence="3">Binds 1 FAD per dimer.</text>
</comment>
<dbReference type="Proteomes" id="UP000515847">
    <property type="component" value="Chromosome"/>
</dbReference>
<keyword evidence="3" id="KW-0274">FAD</keyword>
<name>A0A7G6E2F4_THEFR</name>
<dbReference type="GO" id="GO:0050660">
    <property type="term" value="F:flavin adenine dinucleotide binding"/>
    <property type="evidence" value="ECO:0007669"/>
    <property type="project" value="InterPro"/>
</dbReference>
<dbReference type="Gene3D" id="3.40.50.620">
    <property type="entry name" value="HUPs"/>
    <property type="match status" value="1"/>
</dbReference>
<dbReference type="SUPFAM" id="SSF52467">
    <property type="entry name" value="DHS-like NAD/FAD-binding domain"/>
    <property type="match status" value="1"/>
</dbReference>
<dbReference type="InterPro" id="IPR014730">
    <property type="entry name" value="ETF_a/b_N"/>
</dbReference>
<proteinExistence type="inferred from homology"/>
<evidence type="ECO:0000313" key="6">
    <source>
        <dbReference type="Proteomes" id="UP000515847"/>
    </source>
</evidence>
<comment type="similarity">
    <text evidence="1">Belongs to the ETF alpha-subunit/FixB family.</text>
</comment>
<evidence type="ECO:0000259" key="4">
    <source>
        <dbReference type="SMART" id="SM00893"/>
    </source>
</evidence>
<dbReference type="InterPro" id="IPR001308">
    <property type="entry name" value="ETF_a/FixB"/>
</dbReference>
<dbReference type="InterPro" id="IPR014731">
    <property type="entry name" value="ETF_asu_C"/>
</dbReference>
<dbReference type="Pfam" id="PF01012">
    <property type="entry name" value="ETF"/>
    <property type="match status" value="1"/>
</dbReference>
<keyword evidence="2" id="KW-0285">Flavoprotein</keyword>
<feature type="binding site" evidence="3">
    <location>
        <position position="303"/>
    </location>
    <ligand>
        <name>FAD</name>
        <dbReference type="ChEBI" id="CHEBI:57692"/>
    </ligand>
</feature>
<dbReference type="RefSeq" id="WP_034424825.1">
    <property type="nucleotide sequence ID" value="NZ_CP045798.1"/>
</dbReference>
<organism evidence="5 6">
    <name type="scientific">Thermanaerosceptrum fracticalcis</name>
    <dbReference type="NCBI Taxonomy" id="1712410"/>
    <lineage>
        <taxon>Bacteria</taxon>
        <taxon>Bacillati</taxon>
        <taxon>Bacillota</taxon>
        <taxon>Clostridia</taxon>
        <taxon>Eubacteriales</taxon>
        <taxon>Peptococcaceae</taxon>
        <taxon>Thermanaerosceptrum</taxon>
    </lineage>
</organism>
<dbReference type="InterPro" id="IPR014729">
    <property type="entry name" value="Rossmann-like_a/b/a_fold"/>
</dbReference>
<dbReference type="Pfam" id="PF00766">
    <property type="entry name" value="ETF_alpha"/>
    <property type="match status" value="1"/>
</dbReference>
<gene>
    <name evidence="5" type="ORF">BR63_07990</name>
</gene>